<feature type="active site" description="Tele-phosphohistidine intermediate" evidence="1">
    <location>
        <position position="11"/>
    </location>
</feature>
<dbReference type="InterPro" id="IPR013078">
    <property type="entry name" value="His_Pase_superF_clade-1"/>
</dbReference>
<protein>
    <submittedName>
        <fullName evidence="3">Phosphoglycerate mutase</fullName>
    </submittedName>
</protein>
<dbReference type="Proteomes" id="UP000600247">
    <property type="component" value="Unassembled WGS sequence"/>
</dbReference>
<dbReference type="SMART" id="SM00855">
    <property type="entry name" value="PGAM"/>
    <property type="match status" value="1"/>
</dbReference>
<dbReference type="GO" id="GO:0016791">
    <property type="term" value="F:phosphatase activity"/>
    <property type="evidence" value="ECO:0007669"/>
    <property type="project" value="TreeGrafter"/>
</dbReference>
<dbReference type="EMBL" id="BMHY01000018">
    <property type="protein sequence ID" value="GGG87686.1"/>
    <property type="molecule type" value="Genomic_DNA"/>
</dbReference>
<feature type="active site" description="Proton donor/acceptor" evidence="1">
    <location>
        <position position="85"/>
    </location>
</feature>
<dbReference type="CDD" id="cd07067">
    <property type="entry name" value="HP_PGM_like"/>
    <property type="match status" value="1"/>
</dbReference>
<proteinExistence type="predicted"/>
<dbReference type="GO" id="GO:0005737">
    <property type="term" value="C:cytoplasm"/>
    <property type="evidence" value="ECO:0007669"/>
    <property type="project" value="TreeGrafter"/>
</dbReference>
<feature type="binding site" evidence="2">
    <location>
        <position position="60"/>
    </location>
    <ligand>
        <name>substrate</name>
    </ligand>
</feature>
<reference evidence="3 4" key="1">
    <citation type="journal article" date="2014" name="Int. J. Syst. Evol. Microbiol.">
        <title>Complete genome sequence of Corynebacterium casei LMG S-19264T (=DSM 44701T), isolated from a smear-ripened cheese.</title>
        <authorList>
            <consortium name="US DOE Joint Genome Institute (JGI-PGF)"/>
            <person name="Walter F."/>
            <person name="Albersmeier A."/>
            <person name="Kalinowski J."/>
            <person name="Ruckert C."/>
        </authorList>
    </citation>
    <scope>NUCLEOTIDE SEQUENCE [LARGE SCALE GENOMIC DNA]</scope>
    <source>
        <strain evidence="3 4">CGMCC 1.15286</strain>
    </source>
</reference>
<dbReference type="InterPro" id="IPR029033">
    <property type="entry name" value="His_PPase_superfam"/>
</dbReference>
<comment type="caution">
    <text evidence="3">The sequence shown here is derived from an EMBL/GenBank/DDBJ whole genome shotgun (WGS) entry which is preliminary data.</text>
</comment>
<dbReference type="Gene3D" id="3.40.50.1240">
    <property type="entry name" value="Phosphoglycerate mutase-like"/>
    <property type="match status" value="1"/>
</dbReference>
<evidence type="ECO:0000313" key="4">
    <source>
        <dbReference type="Proteomes" id="UP000600247"/>
    </source>
</evidence>
<evidence type="ECO:0000256" key="2">
    <source>
        <dbReference type="PIRSR" id="PIRSR613078-2"/>
    </source>
</evidence>
<feature type="binding site" evidence="2">
    <location>
        <begin position="10"/>
        <end position="17"/>
    </location>
    <ligand>
        <name>substrate</name>
    </ligand>
</feature>
<evidence type="ECO:0000256" key="1">
    <source>
        <dbReference type="PIRSR" id="PIRSR613078-1"/>
    </source>
</evidence>
<dbReference type="PANTHER" id="PTHR48100:SF1">
    <property type="entry name" value="HISTIDINE PHOSPHATASE FAMILY PROTEIN-RELATED"/>
    <property type="match status" value="1"/>
</dbReference>
<keyword evidence="4" id="KW-1185">Reference proteome</keyword>
<name>A0A917MA78_9BACL</name>
<organism evidence="3 4">
    <name type="scientific">Paenibacillus radicis</name>
    <name type="common">ex Gao et al. 2016</name>
    <dbReference type="NCBI Taxonomy" id="1737354"/>
    <lineage>
        <taxon>Bacteria</taxon>
        <taxon>Bacillati</taxon>
        <taxon>Bacillota</taxon>
        <taxon>Bacilli</taxon>
        <taxon>Bacillales</taxon>
        <taxon>Paenibacillaceae</taxon>
        <taxon>Paenibacillus</taxon>
    </lineage>
</organism>
<dbReference type="InterPro" id="IPR050275">
    <property type="entry name" value="PGM_Phosphatase"/>
</dbReference>
<evidence type="ECO:0000313" key="3">
    <source>
        <dbReference type="EMBL" id="GGG87686.1"/>
    </source>
</evidence>
<sequence>MALTRMGWIRHGSTAWNKEGRAQGQSDIPLDEEGVQQAERLAERLSGEKWDVIYSSDLMRARATAEAVARRLQLGEVKLDERLREANGGQTEGTTEAERIQKWGDNWRELELDRETRESLLERATAVLDEIAERHPGQNVLVVSHGALIGRAMETWIPEAYTGESLVNTSITTICKNDEDQAGWACELFNCSRHLD</sequence>
<dbReference type="SUPFAM" id="SSF53254">
    <property type="entry name" value="Phosphoglycerate mutase-like"/>
    <property type="match status" value="1"/>
</dbReference>
<gene>
    <name evidence="3" type="ORF">GCM10010918_52540</name>
</gene>
<dbReference type="Pfam" id="PF00300">
    <property type="entry name" value="His_Phos_1"/>
    <property type="match status" value="1"/>
</dbReference>
<accession>A0A917MA78</accession>
<dbReference type="AlphaFoldDB" id="A0A917MA78"/>
<dbReference type="PANTHER" id="PTHR48100">
    <property type="entry name" value="BROAD-SPECIFICITY PHOSPHATASE YOR283W-RELATED"/>
    <property type="match status" value="1"/>
</dbReference>